<keyword evidence="2" id="KW-0548">Nucleotidyltransferase</keyword>
<dbReference type="AlphaFoldDB" id="A0A1F8DHZ5"/>
<dbReference type="Gene3D" id="3.40.50.620">
    <property type="entry name" value="HUPs"/>
    <property type="match status" value="1"/>
</dbReference>
<dbReference type="SUPFAM" id="SSF52374">
    <property type="entry name" value="Nucleotidylyl transferase"/>
    <property type="match status" value="1"/>
</dbReference>
<name>A0A1F8DHZ5_9BACT</name>
<evidence type="ECO:0000256" key="2">
    <source>
        <dbReference type="ARBA" id="ARBA00022695"/>
    </source>
</evidence>
<dbReference type="InterPro" id="IPR050385">
    <property type="entry name" value="Archaeal_FAD_synthase"/>
</dbReference>
<organism evidence="4 5">
    <name type="scientific">Candidatus Woesebacteria bacterium RIFOXYD1_FULL_43_18</name>
    <dbReference type="NCBI Taxonomy" id="1802551"/>
    <lineage>
        <taxon>Bacteria</taxon>
        <taxon>Candidatus Woeseibacteriota</taxon>
    </lineage>
</organism>
<evidence type="ECO:0000259" key="3">
    <source>
        <dbReference type="Pfam" id="PF01467"/>
    </source>
</evidence>
<gene>
    <name evidence="4" type="ORF">A2573_00755</name>
</gene>
<comment type="caution">
    <text evidence="4">The sequence shown here is derived from an EMBL/GenBank/DDBJ whole genome shotgun (WGS) entry which is preliminary data.</text>
</comment>
<evidence type="ECO:0000313" key="5">
    <source>
        <dbReference type="Proteomes" id="UP000177596"/>
    </source>
</evidence>
<dbReference type="Proteomes" id="UP000177596">
    <property type="component" value="Unassembled WGS sequence"/>
</dbReference>
<evidence type="ECO:0000313" key="4">
    <source>
        <dbReference type="EMBL" id="OGM88022.1"/>
    </source>
</evidence>
<dbReference type="InterPro" id="IPR014729">
    <property type="entry name" value="Rossmann-like_a/b/a_fold"/>
</dbReference>
<dbReference type="InterPro" id="IPR004821">
    <property type="entry name" value="Cyt_trans-like"/>
</dbReference>
<dbReference type="NCBIfam" id="TIGR00125">
    <property type="entry name" value="cyt_tran_rel"/>
    <property type="match status" value="1"/>
</dbReference>
<reference evidence="4 5" key="1">
    <citation type="journal article" date="2016" name="Nat. Commun.">
        <title>Thousands of microbial genomes shed light on interconnected biogeochemical processes in an aquifer system.</title>
        <authorList>
            <person name="Anantharaman K."/>
            <person name="Brown C.T."/>
            <person name="Hug L.A."/>
            <person name="Sharon I."/>
            <person name="Castelle C.J."/>
            <person name="Probst A.J."/>
            <person name="Thomas B.C."/>
            <person name="Singh A."/>
            <person name="Wilkins M.J."/>
            <person name="Karaoz U."/>
            <person name="Brodie E.L."/>
            <person name="Williams K.H."/>
            <person name="Hubbard S.S."/>
            <person name="Banfield J.F."/>
        </authorList>
    </citation>
    <scope>NUCLEOTIDE SEQUENCE [LARGE SCALE GENOMIC DNA]</scope>
</reference>
<keyword evidence="1" id="KW-0808">Transferase</keyword>
<feature type="domain" description="Cytidyltransferase-like" evidence="3">
    <location>
        <begin position="13"/>
        <end position="94"/>
    </location>
</feature>
<dbReference type="GO" id="GO:0016779">
    <property type="term" value="F:nucleotidyltransferase activity"/>
    <property type="evidence" value="ECO:0007669"/>
    <property type="project" value="UniProtKB-KW"/>
</dbReference>
<proteinExistence type="predicted"/>
<dbReference type="PANTHER" id="PTHR43793">
    <property type="entry name" value="FAD SYNTHASE"/>
    <property type="match status" value="1"/>
</dbReference>
<dbReference type="EMBL" id="MGIL01000017">
    <property type="protein sequence ID" value="OGM88022.1"/>
    <property type="molecule type" value="Genomic_DNA"/>
</dbReference>
<protein>
    <recommendedName>
        <fullName evidence="3">Cytidyltransferase-like domain-containing protein</fullName>
    </recommendedName>
</protein>
<accession>A0A1F8DHZ5</accession>
<dbReference type="PANTHER" id="PTHR43793:SF1">
    <property type="entry name" value="FAD SYNTHASE"/>
    <property type="match status" value="1"/>
</dbReference>
<sequence length="146" mass="16630">MKKPKKEERKVVLVGGCFDILHYGHIHFLKKAKALGNYLVVALESDKNVRRLKGEKRPIHGQNHRREILESLRFVDQVIILADEMKDTDYQKLVSIVSPQVIAVTAGDPIIKRKRKQAEKIGADIIEIPRIDVPSTSQISMLLDIE</sequence>
<dbReference type="Pfam" id="PF01467">
    <property type="entry name" value="CTP_transf_like"/>
    <property type="match status" value="1"/>
</dbReference>
<evidence type="ECO:0000256" key="1">
    <source>
        <dbReference type="ARBA" id="ARBA00022679"/>
    </source>
</evidence>